<name>A0A9P6CXW4_9AGAR</name>
<evidence type="ECO:0008006" key="3">
    <source>
        <dbReference type="Google" id="ProtNLM"/>
    </source>
</evidence>
<proteinExistence type="predicted"/>
<keyword evidence="2" id="KW-1185">Reference proteome</keyword>
<comment type="caution">
    <text evidence="1">The sequence shown here is derived from an EMBL/GenBank/DDBJ whole genome shotgun (WGS) entry which is preliminary data.</text>
</comment>
<dbReference type="OrthoDB" id="3163863at2759"/>
<accession>A0A9P6CXW4</accession>
<dbReference type="Proteomes" id="UP000807469">
    <property type="component" value="Unassembled WGS sequence"/>
</dbReference>
<protein>
    <recommendedName>
        <fullName evidence="3">HNH nuclease domain-containing protein</fullName>
    </recommendedName>
</protein>
<reference evidence="1" key="1">
    <citation type="submission" date="2020-11" db="EMBL/GenBank/DDBJ databases">
        <authorList>
            <consortium name="DOE Joint Genome Institute"/>
            <person name="Ahrendt S."/>
            <person name="Riley R."/>
            <person name="Andreopoulos W."/>
            <person name="Labutti K."/>
            <person name="Pangilinan J."/>
            <person name="Ruiz-Duenas F.J."/>
            <person name="Barrasa J.M."/>
            <person name="Sanchez-Garcia M."/>
            <person name="Camarero S."/>
            <person name="Miyauchi S."/>
            <person name="Serrano A."/>
            <person name="Linde D."/>
            <person name="Babiker R."/>
            <person name="Drula E."/>
            <person name="Ayuso-Fernandez I."/>
            <person name="Pacheco R."/>
            <person name="Padilla G."/>
            <person name="Ferreira P."/>
            <person name="Barriuso J."/>
            <person name="Kellner H."/>
            <person name="Castanera R."/>
            <person name="Alfaro M."/>
            <person name="Ramirez L."/>
            <person name="Pisabarro A.G."/>
            <person name="Kuo A."/>
            <person name="Tritt A."/>
            <person name="Lipzen A."/>
            <person name="He G."/>
            <person name="Yan M."/>
            <person name="Ng V."/>
            <person name="Cullen D."/>
            <person name="Martin F."/>
            <person name="Rosso M.-N."/>
            <person name="Henrissat B."/>
            <person name="Hibbett D."/>
            <person name="Martinez A.T."/>
            <person name="Grigoriev I.V."/>
        </authorList>
    </citation>
    <scope>NUCLEOTIDE SEQUENCE</scope>
    <source>
        <strain evidence="1">CIRM-BRFM 674</strain>
    </source>
</reference>
<evidence type="ECO:0000313" key="2">
    <source>
        <dbReference type="Proteomes" id="UP000807469"/>
    </source>
</evidence>
<dbReference type="AlphaFoldDB" id="A0A9P6CXW4"/>
<organism evidence="1 2">
    <name type="scientific">Pholiota conissans</name>
    <dbReference type="NCBI Taxonomy" id="109636"/>
    <lineage>
        <taxon>Eukaryota</taxon>
        <taxon>Fungi</taxon>
        <taxon>Dikarya</taxon>
        <taxon>Basidiomycota</taxon>
        <taxon>Agaricomycotina</taxon>
        <taxon>Agaricomycetes</taxon>
        <taxon>Agaricomycetidae</taxon>
        <taxon>Agaricales</taxon>
        <taxon>Agaricineae</taxon>
        <taxon>Strophariaceae</taxon>
        <taxon>Pholiota</taxon>
    </lineage>
</organism>
<sequence>MTTFEKLLLERDGFRCVGSKTPSLNKGGLKENKKIPSALTTGTHILPMTVLDYKAKDAGSCASTWHIVRNYGAFTEDMVKNLDNIIDTPENGMTLTTSLQGTFDAFFWCLLPKGNDDRVWRTHLLTSCLMEGLLDEVVFEDVMASVPIQRKRRPNGIPLPNATFIRFHAAIAHVAHLSGAGEFVDEYIQKYEELDPGLPNGDIFIEYLVGYHSPSEASI</sequence>
<gene>
    <name evidence="1" type="ORF">BDN70DRAFT_882935</name>
</gene>
<evidence type="ECO:0000313" key="1">
    <source>
        <dbReference type="EMBL" id="KAF9476033.1"/>
    </source>
</evidence>
<dbReference type="EMBL" id="MU155309">
    <property type="protein sequence ID" value="KAF9476033.1"/>
    <property type="molecule type" value="Genomic_DNA"/>
</dbReference>